<name>A0A2W5R160_ANCNO</name>
<comment type="caution">
    <text evidence="2">The sequence shown here is derived from an EMBL/GenBank/DDBJ whole genome shotgun (WGS) entry which is preliminary data.</text>
</comment>
<evidence type="ECO:0000256" key="1">
    <source>
        <dbReference type="SAM" id="Phobius"/>
    </source>
</evidence>
<keyword evidence="1" id="KW-0812">Transmembrane</keyword>
<keyword evidence="1" id="KW-0472">Membrane</keyword>
<evidence type="ECO:0000313" key="3">
    <source>
        <dbReference type="Proteomes" id="UP000248887"/>
    </source>
</evidence>
<dbReference type="Proteomes" id="UP000248887">
    <property type="component" value="Unassembled WGS sequence"/>
</dbReference>
<gene>
    <name evidence="2" type="ORF">DI549_07725</name>
</gene>
<keyword evidence="1" id="KW-1133">Transmembrane helix</keyword>
<reference evidence="2 3" key="1">
    <citation type="submission" date="2017-08" db="EMBL/GenBank/DDBJ databases">
        <title>Infants hospitalized years apart are colonized by the same room-sourced microbial strains.</title>
        <authorList>
            <person name="Brooks B."/>
            <person name="Olm M.R."/>
            <person name="Firek B.A."/>
            <person name="Baker R."/>
            <person name="Thomas B.C."/>
            <person name="Morowitz M.J."/>
            <person name="Banfield J.F."/>
        </authorList>
    </citation>
    <scope>NUCLEOTIDE SEQUENCE [LARGE SCALE GENOMIC DNA]</scope>
    <source>
        <strain evidence="2">S2_005_001_R2_27</strain>
    </source>
</reference>
<dbReference type="CDD" id="cd12914">
    <property type="entry name" value="PDC1_DGC_like"/>
    <property type="match status" value="1"/>
</dbReference>
<proteinExistence type="predicted"/>
<accession>A0A2W5R160</accession>
<protein>
    <submittedName>
        <fullName evidence="2">Uncharacterized protein</fullName>
    </submittedName>
</protein>
<dbReference type="Gene3D" id="3.30.450.20">
    <property type="entry name" value="PAS domain"/>
    <property type="match status" value="1"/>
</dbReference>
<dbReference type="AlphaFoldDB" id="A0A2W5R160"/>
<evidence type="ECO:0000313" key="2">
    <source>
        <dbReference type="EMBL" id="PZQ83488.1"/>
    </source>
</evidence>
<feature type="transmembrane region" description="Helical" evidence="1">
    <location>
        <begin position="20"/>
        <end position="40"/>
    </location>
</feature>
<organism evidence="2 3">
    <name type="scientific">Ancylobacter novellus</name>
    <name type="common">Thiobacillus novellus</name>
    <dbReference type="NCBI Taxonomy" id="921"/>
    <lineage>
        <taxon>Bacteria</taxon>
        <taxon>Pseudomonadati</taxon>
        <taxon>Pseudomonadota</taxon>
        <taxon>Alphaproteobacteria</taxon>
        <taxon>Hyphomicrobiales</taxon>
        <taxon>Xanthobacteraceae</taxon>
        <taxon>Ancylobacter</taxon>
    </lineage>
</organism>
<dbReference type="EMBL" id="QFQD01000018">
    <property type="protein sequence ID" value="PZQ83488.1"/>
    <property type="molecule type" value="Genomic_DNA"/>
</dbReference>
<sequence length="280" mass="30567">MDQLRACSPVATKGFQARALLLGSILAALILLAVIGVSIWQMRAETWKRAKLAGTNLARAISAHVDQHIQVYDAALRFIMLELGDIDAGDAQPVDQHILANLASSMNFVGSILVLNANGDIVADSAVHRRSANFSDRDYFEVHRDSAIVGTYISQPYQSRLRNGEWSIAISRRISKPDGSFDGVVLAAIRIEFIRSFLQLIGLQPNDVLVLVTNEGRIVAGSRLSMVTVTLAWMSRRAQISSVFVPRAPGHSRQSPASTRLRVFTVSLRCRGLISSSMSA</sequence>